<protein>
    <recommendedName>
        <fullName evidence="4">Antitoxin</fullName>
    </recommendedName>
</protein>
<keyword evidence="1" id="KW-1133">Transmembrane helix</keyword>
<comment type="caution">
    <text evidence="2">The sequence shown here is derived from an EMBL/GenBank/DDBJ whole genome shotgun (WGS) entry which is preliminary data.</text>
</comment>
<reference evidence="2 3" key="1">
    <citation type="submission" date="2020-08" db="EMBL/GenBank/DDBJ databases">
        <title>Genome public.</title>
        <authorList>
            <person name="Liu C."/>
            <person name="Sun Q."/>
        </authorList>
    </citation>
    <scope>NUCLEOTIDE SEQUENCE [LARGE SCALE GENOMIC DNA]</scope>
    <source>
        <strain evidence="2 3">NSJ-56</strain>
    </source>
</reference>
<evidence type="ECO:0000256" key="1">
    <source>
        <dbReference type="SAM" id="Phobius"/>
    </source>
</evidence>
<sequence length="221" mass="22635">MGFWNTLLKYGGKAAKGAGKAAVATGKSAGEAVLHPTKTLRGAGQAIKTATVSGAVGYVGWEKLTSDKSVARIVSEAVVGKNATETLAGTTEEMKALKEKAGAAMDTVTEAVSGLDGKLDGVSNFLKETTSGRLGTMIGNFFGNLGRGNVSGLSIAGLVAAAFLVFGRFGWLGKIAGALLGMMLIGNNSGITRMSSQESAVRVQPQVAPEEEQVRPGGMRR</sequence>
<name>A0ABR7CYW8_9BACT</name>
<accession>A0ABR7CYW8</accession>
<proteinExistence type="predicted"/>
<evidence type="ECO:0000313" key="3">
    <source>
        <dbReference type="Proteomes" id="UP000646484"/>
    </source>
</evidence>
<keyword evidence="1" id="KW-0472">Membrane</keyword>
<dbReference type="RefSeq" id="WP_186975518.1">
    <property type="nucleotide sequence ID" value="NZ_JACOOH010000003.1"/>
</dbReference>
<dbReference type="EMBL" id="JACOOH010000003">
    <property type="protein sequence ID" value="MBC5620834.1"/>
    <property type="molecule type" value="Genomic_DNA"/>
</dbReference>
<organism evidence="2 3">
    <name type="scientific">Butyricimonas hominis</name>
    <dbReference type="NCBI Taxonomy" id="2763032"/>
    <lineage>
        <taxon>Bacteria</taxon>
        <taxon>Pseudomonadati</taxon>
        <taxon>Bacteroidota</taxon>
        <taxon>Bacteroidia</taxon>
        <taxon>Bacteroidales</taxon>
        <taxon>Odoribacteraceae</taxon>
        <taxon>Butyricimonas</taxon>
    </lineage>
</organism>
<evidence type="ECO:0000313" key="2">
    <source>
        <dbReference type="EMBL" id="MBC5620834.1"/>
    </source>
</evidence>
<gene>
    <name evidence="2" type="ORF">H8S64_06975</name>
</gene>
<keyword evidence="1" id="KW-0812">Transmembrane</keyword>
<dbReference type="Proteomes" id="UP000646484">
    <property type="component" value="Unassembled WGS sequence"/>
</dbReference>
<evidence type="ECO:0008006" key="4">
    <source>
        <dbReference type="Google" id="ProtNLM"/>
    </source>
</evidence>
<feature type="transmembrane region" description="Helical" evidence="1">
    <location>
        <begin position="150"/>
        <end position="169"/>
    </location>
</feature>
<keyword evidence="3" id="KW-1185">Reference proteome</keyword>